<comment type="caution">
    <text evidence="1">The sequence shown here is derived from an EMBL/GenBank/DDBJ whole genome shotgun (WGS) entry which is preliminary data.</text>
</comment>
<proteinExistence type="predicted"/>
<dbReference type="Proteomes" id="UP001159427">
    <property type="component" value="Unassembled WGS sequence"/>
</dbReference>
<name>A0ABN8S696_9CNID</name>
<reference evidence="1 2" key="1">
    <citation type="submission" date="2022-05" db="EMBL/GenBank/DDBJ databases">
        <authorList>
            <consortium name="Genoscope - CEA"/>
            <person name="William W."/>
        </authorList>
    </citation>
    <scope>NUCLEOTIDE SEQUENCE [LARGE SCALE GENOMIC DNA]</scope>
</reference>
<accession>A0ABN8S696</accession>
<evidence type="ECO:0008006" key="3">
    <source>
        <dbReference type="Google" id="ProtNLM"/>
    </source>
</evidence>
<organism evidence="1 2">
    <name type="scientific">Porites evermanni</name>
    <dbReference type="NCBI Taxonomy" id="104178"/>
    <lineage>
        <taxon>Eukaryota</taxon>
        <taxon>Metazoa</taxon>
        <taxon>Cnidaria</taxon>
        <taxon>Anthozoa</taxon>
        <taxon>Hexacorallia</taxon>
        <taxon>Scleractinia</taxon>
        <taxon>Fungiina</taxon>
        <taxon>Poritidae</taxon>
        <taxon>Porites</taxon>
    </lineage>
</organism>
<evidence type="ECO:0000313" key="2">
    <source>
        <dbReference type="Proteomes" id="UP001159427"/>
    </source>
</evidence>
<dbReference type="PANTHER" id="PTHR46880">
    <property type="entry name" value="RAS-ASSOCIATING DOMAIN-CONTAINING PROTEIN"/>
    <property type="match status" value="1"/>
</dbReference>
<gene>
    <name evidence="1" type="ORF">PEVE_00017298</name>
</gene>
<sequence length="252" mass="28681">MYKCCKQLYEKEDEKMEKKFKTAFYISALERPLDDYESLCALQKLNGVELGETYLTRSACTEFIEHISSVMKEDLADKLKECNFFSLMIDGSTDHGVIEEAIMYVRYLEKSVGRPVTAYLGIEEPKAGTGRGYLDAVDSCFQRVTNMNSVTWKEKITGLGTDGCAAMTGEKNGVVGLLRQENREFMGFWCGAHKLELAVVKCLEKYPDFVKVRDVLRSLYQEYHYSAKALRELRELAEALDNQISKPTNVFG</sequence>
<evidence type="ECO:0000313" key="1">
    <source>
        <dbReference type="EMBL" id="CAH3187063.1"/>
    </source>
</evidence>
<dbReference type="PANTHER" id="PTHR46880:SF5">
    <property type="entry name" value="DUF4371 DOMAIN-CONTAINING PROTEIN"/>
    <property type="match status" value="1"/>
</dbReference>
<protein>
    <recommendedName>
        <fullName evidence="3">DUF4371 domain-containing protein</fullName>
    </recommendedName>
</protein>
<feature type="non-terminal residue" evidence="1">
    <location>
        <position position="252"/>
    </location>
</feature>
<keyword evidence="2" id="KW-1185">Reference proteome</keyword>
<dbReference type="EMBL" id="CALNXI010002388">
    <property type="protein sequence ID" value="CAH3187063.1"/>
    <property type="molecule type" value="Genomic_DNA"/>
</dbReference>